<organism evidence="10 11">
    <name type="scientific">Halteria grandinella</name>
    <dbReference type="NCBI Taxonomy" id="5974"/>
    <lineage>
        <taxon>Eukaryota</taxon>
        <taxon>Sar</taxon>
        <taxon>Alveolata</taxon>
        <taxon>Ciliophora</taxon>
        <taxon>Intramacronucleata</taxon>
        <taxon>Spirotrichea</taxon>
        <taxon>Stichotrichia</taxon>
        <taxon>Sporadotrichida</taxon>
        <taxon>Halteriidae</taxon>
        <taxon>Halteria</taxon>
    </lineage>
</organism>
<accession>A0A8J8NKD0</accession>
<evidence type="ECO:0000256" key="6">
    <source>
        <dbReference type="ARBA" id="ARBA00022989"/>
    </source>
</evidence>
<keyword evidence="6" id="KW-1133">Transmembrane helix</keyword>
<evidence type="ECO:0000256" key="5">
    <source>
        <dbReference type="ARBA" id="ARBA00022737"/>
    </source>
</evidence>
<comment type="similarity">
    <text evidence="2 9">Belongs to the mitochondrial carrier (TC 2.A.29) family.</text>
</comment>
<keyword evidence="7 8" id="KW-0472">Membrane</keyword>
<dbReference type="InterPro" id="IPR023395">
    <property type="entry name" value="MCP_dom_sf"/>
</dbReference>
<keyword evidence="5" id="KW-0677">Repeat</keyword>
<feature type="repeat" description="Solcar" evidence="8">
    <location>
        <begin position="214"/>
        <end position="301"/>
    </location>
</feature>
<dbReference type="AlphaFoldDB" id="A0A8J8NKD0"/>
<keyword evidence="3 9" id="KW-0813">Transport</keyword>
<gene>
    <name evidence="10" type="ORF">FGO68_gene4842</name>
</gene>
<dbReference type="OrthoDB" id="756301at2759"/>
<evidence type="ECO:0000256" key="3">
    <source>
        <dbReference type="ARBA" id="ARBA00022448"/>
    </source>
</evidence>
<feature type="repeat" description="Solcar" evidence="8">
    <location>
        <begin position="21"/>
        <end position="112"/>
    </location>
</feature>
<proteinExistence type="inferred from homology"/>
<evidence type="ECO:0000256" key="9">
    <source>
        <dbReference type="RuleBase" id="RU000488"/>
    </source>
</evidence>
<dbReference type="GO" id="GO:0016020">
    <property type="term" value="C:membrane"/>
    <property type="evidence" value="ECO:0007669"/>
    <property type="project" value="UniProtKB-SubCell"/>
</dbReference>
<protein>
    <submittedName>
        <fullName evidence="10">Uncharacterized protein</fullName>
    </submittedName>
</protein>
<dbReference type="Pfam" id="PF00153">
    <property type="entry name" value="Mito_carr"/>
    <property type="match status" value="3"/>
</dbReference>
<keyword evidence="4 8" id="KW-0812">Transmembrane</keyword>
<keyword evidence="11" id="KW-1185">Reference proteome</keyword>
<evidence type="ECO:0000256" key="2">
    <source>
        <dbReference type="ARBA" id="ARBA00006375"/>
    </source>
</evidence>
<dbReference type="Gene3D" id="1.50.40.10">
    <property type="entry name" value="Mitochondrial carrier domain"/>
    <property type="match status" value="1"/>
</dbReference>
<evidence type="ECO:0000256" key="1">
    <source>
        <dbReference type="ARBA" id="ARBA00004141"/>
    </source>
</evidence>
<evidence type="ECO:0000313" key="11">
    <source>
        <dbReference type="Proteomes" id="UP000785679"/>
    </source>
</evidence>
<dbReference type="Proteomes" id="UP000785679">
    <property type="component" value="Unassembled WGS sequence"/>
</dbReference>
<evidence type="ECO:0000256" key="8">
    <source>
        <dbReference type="PROSITE-ProRule" id="PRU00282"/>
    </source>
</evidence>
<evidence type="ECO:0000256" key="7">
    <source>
        <dbReference type="ARBA" id="ARBA00023136"/>
    </source>
</evidence>
<dbReference type="PANTHER" id="PTHR45618">
    <property type="entry name" value="MITOCHONDRIAL DICARBOXYLATE CARRIER-RELATED"/>
    <property type="match status" value="1"/>
</dbReference>
<feature type="repeat" description="Solcar" evidence="8">
    <location>
        <begin position="121"/>
        <end position="205"/>
    </location>
</feature>
<dbReference type="SUPFAM" id="SSF103506">
    <property type="entry name" value="Mitochondrial carrier"/>
    <property type="match status" value="1"/>
</dbReference>
<evidence type="ECO:0000313" key="10">
    <source>
        <dbReference type="EMBL" id="TNV76748.1"/>
    </source>
</evidence>
<comment type="subcellular location">
    <subcellularLocation>
        <location evidence="1">Membrane</location>
        <topology evidence="1">Multi-pass membrane protein</topology>
    </subcellularLocation>
</comment>
<evidence type="ECO:0000256" key="4">
    <source>
        <dbReference type="ARBA" id="ARBA00022692"/>
    </source>
</evidence>
<name>A0A8J8NKD0_HALGN</name>
<dbReference type="InterPro" id="IPR050391">
    <property type="entry name" value="Mito_Metabolite_Transporter"/>
</dbReference>
<reference evidence="10" key="1">
    <citation type="submission" date="2019-06" db="EMBL/GenBank/DDBJ databases">
        <authorList>
            <person name="Zheng W."/>
        </authorList>
    </citation>
    <scope>NUCLEOTIDE SEQUENCE</scope>
    <source>
        <strain evidence="10">QDHG01</strain>
    </source>
</reference>
<dbReference type="InterPro" id="IPR018108">
    <property type="entry name" value="MCP_transmembrane"/>
</dbReference>
<sequence length="307" mass="34486">MSQSQETNLQNVVAKPQPKEESDLMRTFFAGIGSVCAASVTHPIDTVKIRLQIQGEGAKLGGKQYNNIFTGMRMIVEHEGMRGLYKGITASWMRESIYSSLRLGLYEPFKRLLGATDPKNTPFYLKFLAGGMSGFIGSALANPTDLLKVRMQAWEGPPHGLIWHIKDVYSNWGIMGFYRGLNATIIRAILLNATKLATYDHIKHSLINYKILEDGYGCHFVSSVCAGVCIAVVTSPVDIVKTRLMNQPHGSKKYSGMFDCSRQIFKQEGPLAFYKGFTPQWMRFGPFTIVQLMVWEKLRDYYGMKGI</sequence>
<dbReference type="EMBL" id="RRYP01013024">
    <property type="protein sequence ID" value="TNV76748.1"/>
    <property type="molecule type" value="Genomic_DNA"/>
</dbReference>
<comment type="caution">
    <text evidence="10">The sequence shown here is derived from an EMBL/GenBank/DDBJ whole genome shotgun (WGS) entry which is preliminary data.</text>
</comment>
<dbReference type="PROSITE" id="PS50920">
    <property type="entry name" value="SOLCAR"/>
    <property type="match status" value="3"/>
</dbReference>